<accession>A0ABN2A6U6</accession>
<evidence type="ECO:0000256" key="1">
    <source>
        <dbReference type="ARBA" id="ARBA00010641"/>
    </source>
</evidence>
<dbReference type="Pfam" id="PF04542">
    <property type="entry name" value="Sigma70_r2"/>
    <property type="match status" value="1"/>
</dbReference>
<evidence type="ECO:0000259" key="8">
    <source>
        <dbReference type="Pfam" id="PF08281"/>
    </source>
</evidence>
<keyword evidence="3" id="KW-0805">Transcription regulation</keyword>
<dbReference type="EMBL" id="BAAANC010000001">
    <property type="protein sequence ID" value="GAA1512347.1"/>
    <property type="molecule type" value="Genomic_DNA"/>
</dbReference>
<evidence type="ECO:0000256" key="3">
    <source>
        <dbReference type="ARBA" id="ARBA00023015"/>
    </source>
</evidence>
<dbReference type="Gene3D" id="3.10.450.50">
    <property type="match status" value="1"/>
</dbReference>
<dbReference type="InterPro" id="IPR037401">
    <property type="entry name" value="SnoaL-like"/>
</dbReference>
<dbReference type="InterPro" id="IPR013249">
    <property type="entry name" value="RNA_pol_sigma70_r4_t2"/>
</dbReference>
<dbReference type="Proteomes" id="UP001500363">
    <property type="component" value="Unassembled WGS sequence"/>
</dbReference>
<dbReference type="Pfam" id="PF12680">
    <property type="entry name" value="SnoaL_2"/>
    <property type="match status" value="1"/>
</dbReference>
<dbReference type="InterPro" id="IPR013325">
    <property type="entry name" value="RNA_pol_sigma_r2"/>
</dbReference>
<dbReference type="PANTHER" id="PTHR30173">
    <property type="entry name" value="SIGMA 19 FACTOR"/>
    <property type="match status" value="1"/>
</dbReference>
<reference evidence="10 11" key="1">
    <citation type="journal article" date="2019" name="Int. J. Syst. Evol. Microbiol.">
        <title>The Global Catalogue of Microorganisms (GCM) 10K type strain sequencing project: providing services to taxonomists for standard genome sequencing and annotation.</title>
        <authorList>
            <consortium name="The Broad Institute Genomics Platform"/>
            <consortium name="The Broad Institute Genome Sequencing Center for Infectious Disease"/>
            <person name="Wu L."/>
            <person name="Ma J."/>
        </authorList>
    </citation>
    <scope>NUCLEOTIDE SEQUENCE [LARGE SCALE GENOMIC DNA]</scope>
    <source>
        <strain evidence="10 11">JCM 14303</strain>
    </source>
</reference>
<dbReference type="Gene3D" id="1.10.10.10">
    <property type="entry name" value="Winged helix-like DNA-binding domain superfamily/Winged helix DNA-binding domain"/>
    <property type="match status" value="1"/>
</dbReference>
<dbReference type="SUPFAM" id="SSF88946">
    <property type="entry name" value="Sigma2 domain of RNA polymerase sigma factors"/>
    <property type="match status" value="1"/>
</dbReference>
<keyword evidence="5" id="KW-0804">Transcription</keyword>
<sequence length="313" mass="34552">MTSSVLERARGGDERAFQELIAPYARELHLHCYRMLGSVTDADDLLQEILLAAWTGLDGFGGRSSLRTWLYRIATNRCLNAIRDGKRRPPTEPLPPFDPPEPTRRGDVTWLQPYPDTWLEDHAVRRETVELAFVTALQRVPPRQAATLVLVDVLGFTIAEVADLIETTPTAIKGALQRARASVKQAQTTMSADREHERQVARRFAAAFVADDIEAVTRLLTDDAWLAMPPAPHEYQGAAAIGAFLQASVDGRRGVGLRLEASGCNRQPGFVCSFVGEDRAPSYAGRIVLTVDGERISRITRFLEPGLEKVLPG</sequence>
<dbReference type="InterPro" id="IPR052704">
    <property type="entry name" value="ECF_Sigma-70_Domain"/>
</dbReference>
<dbReference type="RefSeq" id="WP_344169288.1">
    <property type="nucleotide sequence ID" value="NZ_BAAANC010000001.1"/>
</dbReference>
<evidence type="ECO:0000256" key="6">
    <source>
        <dbReference type="SAM" id="MobiDB-lite"/>
    </source>
</evidence>
<comment type="caution">
    <text evidence="10">The sequence shown here is derived from an EMBL/GenBank/DDBJ whole genome shotgun (WGS) entry which is preliminary data.</text>
</comment>
<comment type="subunit">
    <text evidence="2">Interacts transiently with the RNA polymerase catalytic core formed by RpoA, RpoB, RpoC and RpoZ (2 alpha, 1 beta, 1 beta' and 1 omega subunit) to form the RNA polymerase holoenzyme that can initiate transcription.</text>
</comment>
<protein>
    <submittedName>
        <fullName evidence="10">Sigma-70 family RNA polymerase sigma factor</fullName>
    </submittedName>
</protein>
<dbReference type="SUPFAM" id="SSF54427">
    <property type="entry name" value="NTF2-like"/>
    <property type="match status" value="1"/>
</dbReference>
<dbReference type="NCBIfam" id="NF006089">
    <property type="entry name" value="PRK08241.1"/>
    <property type="match status" value="1"/>
</dbReference>
<evidence type="ECO:0000259" key="9">
    <source>
        <dbReference type="Pfam" id="PF12680"/>
    </source>
</evidence>
<gene>
    <name evidence="10" type="ORF">GCM10009741_07390</name>
</gene>
<evidence type="ECO:0000256" key="2">
    <source>
        <dbReference type="ARBA" id="ARBA00011344"/>
    </source>
</evidence>
<dbReference type="SUPFAM" id="SSF88659">
    <property type="entry name" value="Sigma3 and sigma4 domains of RNA polymerase sigma factors"/>
    <property type="match status" value="1"/>
</dbReference>
<organism evidence="10 11">
    <name type="scientific">Kribbella lupini</name>
    <dbReference type="NCBI Taxonomy" id="291602"/>
    <lineage>
        <taxon>Bacteria</taxon>
        <taxon>Bacillati</taxon>
        <taxon>Actinomycetota</taxon>
        <taxon>Actinomycetes</taxon>
        <taxon>Propionibacteriales</taxon>
        <taxon>Kribbellaceae</taxon>
        <taxon>Kribbella</taxon>
    </lineage>
</organism>
<feature type="domain" description="SnoaL-like" evidence="9">
    <location>
        <begin position="201"/>
        <end position="297"/>
    </location>
</feature>
<evidence type="ECO:0000256" key="4">
    <source>
        <dbReference type="ARBA" id="ARBA00023082"/>
    </source>
</evidence>
<feature type="domain" description="RNA polymerase sigma-70 region 2" evidence="7">
    <location>
        <begin position="20"/>
        <end position="88"/>
    </location>
</feature>
<dbReference type="InterPro" id="IPR007627">
    <property type="entry name" value="RNA_pol_sigma70_r2"/>
</dbReference>
<dbReference type="NCBIfam" id="TIGR02960">
    <property type="entry name" value="SigX5"/>
    <property type="match status" value="1"/>
</dbReference>
<dbReference type="Gene3D" id="1.10.1740.10">
    <property type="match status" value="1"/>
</dbReference>
<feature type="domain" description="RNA polymerase sigma factor 70 region 4 type 2" evidence="8">
    <location>
        <begin position="132"/>
        <end position="181"/>
    </location>
</feature>
<feature type="region of interest" description="Disordered" evidence="6">
    <location>
        <begin position="84"/>
        <end position="106"/>
    </location>
</feature>
<evidence type="ECO:0000313" key="10">
    <source>
        <dbReference type="EMBL" id="GAA1512347.1"/>
    </source>
</evidence>
<dbReference type="InterPro" id="IPR032710">
    <property type="entry name" value="NTF2-like_dom_sf"/>
</dbReference>
<dbReference type="InterPro" id="IPR036388">
    <property type="entry name" value="WH-like_DNA-bd_sf"/>
</dbReference>
<evidence type="ECO:0000256" key="5">
    <source>
        <dbReference type="ARBA" id="ARBA00023163"/>
    </source>
</evidence>
<dbReference type="NCBIfam" id="TIGR02937">
    <property type="entry name" value="sigma70-ECF"/>
    <property type="match status" value="1"/>
</dbReference>
<dbReference type="InterPro" id="IPR014305">
    <property type="entry name" value="RNA_pol_sigma-G_actinobac"/>
</dbReference>
<keyword evidence="4" id="KW-0731">Sigma factor</keyword>
<proteinExistence type="inferred from homology"/>
<dbReference type="InterPro" id="IPR013324">
    <property type="entry name" value="RNA_pol_sigma_r3/r4-like"/>
</dbReference>
<comment type="similarity">
    <text evidence="1">Belongs to the sigma-70 factor family. ECF subfamily.</text>
</comment>
<dbReference type="Pfam" id="PF08281">
    <property type="entry name" value="Sigma70_r4_2"/>
    <property type="match status" value="1"/>
</dbReference>
<evidence type="ECO:0000313" key="11">
    <source>
        <dbReference type="Proteomes" id="UP001500363"/>
    </source>
</evidence>
<evidence type="ECO:0000259" key="7">
    <source>
        <dbReference type="Pfam" id="PF04542"/>
    </source>
</evidence>
<dbReference type="PANTHER" id="PTHR30173:SF36">
    <property type="entry name" value="ECF RNA POLYMERASE SIGMA FACTOR SIGJ"/>
    <property type="match status" value="1"/>
</dbReference>
<feature type="compositionally biased region" description="Pro residues" evidence="6">
    <location>
        <begin position="91"/>
        <end position="100"/>
    </location>
</feature>
<dbReference type="InterPro" id="IPR014284">
    <property type="entry name" value="RNA_pol_sigma-70_dom"/>
</dbReference>
<name>A0ABN2A6U6_9ACTN</name>
<keyword evidence="11" id="KW-1185">Reference proteome</keyword>